<dbReference type="Ensembl" id="ENSTMTT00000023482.1">
    <property type="protein sequence ID" value="ENSTMTP00000022680.1"/>
    <property type="gene ID" value="ENSTMTG00000016571.1"/>
</dbReference>
<accession>A0A674JMV3</accession>
<name>A0A674JMV3_9SAUR</name>
<protein>
    <recommendedName>
        <fullName evidence="3">Lens epithelial protein</fullName>
    </recommendedName>
</protein>
<sequence length="56" mass="6274">MQPFELQRIQQLPASAQGAGLGHGPVGLNLSYWLLDVLRECAYVLLCCWCIKELLD</sequence>
<dbReference type="InterPro" id="IPR029194">
    <property type="entry name" value="LEP503"/>
</dbReference>
<dbReference type="InParanoid" id="A0A674JMV3"/>
<evidence type="ECO:0008006" key="3">
    <source>
        <dbReference type="Google" id="ProtNLM"/>
    </source>
</evidence>
<evidence type="ECO:0000313" key="1">
    <source>
        <dbReference type="Ensembl" id="ENSTMTP00000022680.1"/>
    </source>
</evidence>
<reference evidence="1" key="1">
    <citation type="submission" date="2025-08" db="UniProtKB">
        <authorList>
            <consortium name="Ensembl"/>
        </authorList>
    </citation>
    <scope>IDENTIFICATION</scope>
</reference>
<proteinExistence type="predicted"/>
<dbReference type="Proteomes" id="UP000472274">
    <property type="component" value="Unplaced"/>
</dbReference>
<dbReference type="Pfam" id="PF15221">
    <property type="entry name" value="LEP503"/>
    <property type="match status" value="1"/>
</dbReference>
<organism evidence="1 2">
    <name type="scientific">Terrapene triunguis</name>
    <name type="common">Three-toed box turtle</name>
    <dbReference type="NCBI Taxonomy" id="2587831"/>
    <lineage>
        <taxon>Eukaryota</taxon>
        <taxon>Metazoa</taxon>
        <taxon>Chordata</taxon>
        <taxon>Craniata</taxon>
        <taxon>Vertebrata</taxon>
        <taxon>Euteleostomi</taxon>
        <taxon>Archelosauria</taxon>
        <taxon>Testudinata</taxon>
        <taxon>Testudines</taxon>
        <taxon>Cryptodira</taxon>
        <taxon>Durocryptodira</taxon>
        <taxon>Testudinoidea</taxon>
        <taxon>Emydidae</taxon>
        <taxon>Terrapene</taxon>
    </lineage>
</organism>
<evidence type="ECO:0000313" key="2">
    <source>
        <dbReference type="Proteomes" id="UP000472274"/>
    </source>
</evidence>
<reference evidence="1" key="2">
    <citation type="submission" date="2025-09" db="UniProtKB">
        <authorList>
            <consortium name="Ensembl"/>
        </authorList>
    </citation>
    <scope>IDENTIFICATION</scope>
</reference>
<dbReference type="GeneTree" id="ENSGT00950000186310"/>
<dbReference type="AlphaFoldDB" id="A0A674JMV3"/>
<keyword evidence="2" id="KW-1185">Reference proteome</keyword>